<dbReference type="Pfam" id="PF08379">
    <property type="entry name" value="Bact_transglu_N"/>
    <property type="match status" value="1"/>
</dbReference>
<dbReference type="InterPro" id="IPR038765">
    <property type="entry name" value="Papain-like_cys_pep_sf"/>
</dbReference>
<proteinExistence type="predicted"/>
<accession>A0A6L9MHZ4</accession>
<sequence length="293" mass="31755">MIYDLTLKIAYDYRSAVTDARHSLRVRPRSDRQQTVTDMTLTLAPLPDEAVEERDFFGNAVDAVVFHRPHRSLSVEMRARVRVDRPAVDLDRAPPLAELAETAFLHRDSGGEAPMHFLGTSRIVAPLRAVTDYAEPTLAGPGSAGPAILALTRQIKADFAYLPGSTDVRTSVAAAFAQRSGVCQDFAHVMIAALRAHRIPAAYVSGFLRTDPPPGRPRLEGADAMHAWVEAWLGDALGWVGFDPTNGIVAGDDHVVVAVGRDYADVAPVAGTFVTTGRQRTRHSVDMVPITEA</sequence>
<evidence type="ECO:0000313" key="2">
    <source>
        <dbReference type="EMBL" id="NDV87328.1"/>
    </source>
</evidence>
<protein>
    <submittedName>
        <fullName evidence="2">Transglutaminase family protein</fullName>
    </submittedName>
</protein>
<gene>
    <name evidence="2" type="ORF">GTW51_11515</name>
</gene>
<name>A0A6L9MHZ4_9HYPH</name>
<comment type="caution">
    <text evidence="2">The sequence shown here is derived from an EMBL/GenBank/DDBJ whole genome shotgun (WGS) entry which is preliminary data.</text>
</comment>
<dbReference type="Gene3D" id="3.10.620.30">
    <property type="match status" value="1"/>
</dbReference>
<dbReference type="PANTHER" id="PTHR33490:SF7">
    <property type="entry name" value="BLR2979 PROTEIN"/>
    <property type="match status" value="1"/>
</dbReference>
<dbReference type="InterPro" id="IPR002931">
    <property type="entry name" value="Transglutaminase-like"/>
</dbReference>
<dbReference type="InterPro" id="IPR013589">
    <property type="entry name" value="Bac_transglu_N"/>
</dbReference>
<dbReference type="EMBL" id="JAAAMJ010000007">
    <property type="protein sequence ID" value="NDV87328.1"/>
    <property type="molecule type" value="Genomic_DNA"/>
</dbReference>
<dbReference type="SUPFAM" id="SSF54001">
    <property type="entry name" value="Cysteine proteinases"/>
    <property type="match status" value="1"/>
</dbReference>
<organism evidence="2 3">
    <name type="scientific">Aurantimonas aggregata</name>
    <dbReference type="NCBI Taxonomy" id="2047720"/>
    <lineage>
        <taxon>Bacteria</taxon>
        <taxon>Pseudomonadati</taxon>
        <taxon>Pseudomonadota</taxon>
        <taxon>Alphaproteobacteria</taxon>
        <taxon>Hyphomicrobiales</taxon>
        <taxon>Aurantimonadaceae</taxon>
        <taxon>Aurantimonas</taxon>
    </lineage>
</organism>
<dbReference type="RefSeq" id="WP_163044070.1">
    <property type="nucleotide sequence ID" value="NZ_JAAAMJ010000007.1"/>
</dbReference>
<dbReference type="PANTHER" id="PTHR33490">
    <property type="entry name" value="BLR5614 PROTEIN-RELATED"/>
    <property type="match status" value="1"/>
</dbReference>
<reference evidence="2 3" key="1">
    <citation type="submission" date="2020-01" db="EMBL/GenBank/DDBJ databases">
        <title>Genomes of bacteria type strains.</title>
        <authorList>
            <person name="Chen J."/>
            <person name="Zhu S."/>
            <person name="Chen J."/>
        </authorList>
    </citation>
    <scope>NUCLEOTIDE SEQUENCE [LARGE SCALE GENOMIC DNA]</scope>
    <source>
        <strain evidence="2 3">KCTC 52919</strain>
    </source>
</reference>
<keyword evidence="3" id="KW-1185">Reference proteome</keyword>
<dbReference type="SMART" id="SM00460">
    <property type="entry name" value="TGc"/>
    <property type="match status" value="1"/>
</dbReference>
<dbReference type="Proteomes" id="UP000476332">
    <property type="component" value="Unassembled WGS sequence"/>
</dbReference>
<evidence type="ECO:0000259" key="1">
    <source>
        <dbReference type="SMART" id="SM00460"/>
    </source>
</evidence>
<feature type="domain" description="Transglutaminase-like" evidence="1">
    <location>
        <begin position="175"/>
        <end position="246"/>
    </location>
</feature>
<dbReference type="AlphaFoldDB" id="A0A6L9MHZ4"/>
<evidence type="ECO:0000313" key="3">
    <source>
        <dbReference type="Proteomes" id="UP000476332"/>
    </source>
</evidence>
<dbReference type="Pfam" id="PF01841">
    <property type="entry name" value="Transglut_core"/>
    <property type="match status" value="1"/>
</dbReference>